<organism evidence="7 8">
    <name type="scientific">Pseudogymnoascus verrucosus</name>
    <dbReference type="NCBI Taxonomy" id="342668"/>
    <lineage>
        <taxon>Eukaryota</taxon>
        <taxon>Fungi</taxon>
        <taxon>Dikarya</taxon>
        <taxon>Ascomycota</taxon>
        <taxon>Pezizomycotina</taxon>
        <taxon>Leotiomycetes</taxon>
        <taxon>Thelebolales</taxon>
        <taxon>Thelebolaceae</taxon>
        <taxon>Pseudogymnoascus</taxon>
    </lineage>
</organism>
<comment type="subcellular location">
    <subcellularLocation>
        <location evidence="1">Membrane</location>
        <topology evidence="1">Multi-pass membrane protein</topology>
    </subcellularLocation>
</comment>
<evidence type="ECO:0000313" key="8">
    <source>
        <dbReference type="Proteomes" id="UP000091956"/>
    </source>
</evidence>
<evidence type="ECO:0000256" key="4">
    <source>
        <dbReference type="ARBA" id="ARBA00022989"/>
    </source>
</evidence>
<evidence type="ECO:0000256" key="3">
    <source>
        <dbReference type="ARBA" id="ARBA00022692"/>
    </source>
</evidence>
<keyword evidence="5 6" id="KW-0472">Membrane</keyword>
<feature type="transmembrane region" description="Helical" evidence="6">
    <location>
        <begin position="156"/>
        <end position="181"/>
    </location>
</feature>
<evidence type="ECO:0000313" key="7">
    <source>
        <dbReference type="EMBL" id="OBT94002.2"/>
    </source>
</evidence>
<reference evidence="8" key="2">
    <citation type="journal article" date="2018" name="Nat. Commun.">
        <title>Extreme sensitivity to ultraviolet light in the fungal pathogen causing white-nose syndrome of bats.</title>
        <authorList>
            <person name="Palmer J.M."/>
            <person name="Drees K.P."/>
            <person name="Foster J.T."/>
            <person name="Lindner D.L."/>
        </authorList>
    </citation>
    <scope>NUCLEOTIDE SEQUENCE [LARGE SCALE GENOMIC DNA]</scope>
    <source>
        <strain evidence="8">UAMH 10579</strain>
    </source>
</reference>
<evidence type="ECO:0000256" key="2">
    <source>
        <dbReference type="ARBA" id="ARBA00022448"/>
    </source>
</evidence>
<dbReference type="PANTHER" id="PTHR45649:SF14">
    <property type="entry name" value="GABA PERMEASE"/>
    <property type="match status" value="1"/>
</dbReference>
<dbReference type="Pfam" id="PF13520">
    <property type="entry name" value="AA_permease_2"/>
    <property type="match status" value="1"/>
</dbReference>
<reference evidence="7 8" key="1">
    <citation type="submission" date="2016-03" db="EMBL/GenBank/DDBJ databases">
        <title>Comparative genomics of Pseudogymnoascus destructans, the fungus causing white-nose syndrome of bats.</title>
        <authorList>
            <person name="Palmer J.M."/>
            <person name="Drees K.P."/>
            <person name="Foster J.T."/>
            <person name="Lindner D.L."/>
        </authorList>
    </citation>
    <scope>NUCLEOTIDE SEQUENCE [LARGE SCALE GENOMIC DNA]</scope>
    <source>
        <strain evidence="7 8">UAMH 10579</strain>
    </source>
</reference>
<dbReference type="STRING" id="342668.A0A1B8GDU2"/>
<evidence type="ECO:0000256" key="5">
    <source>
        <dbReference type="ARBA" id="ARBA00023136"/>
    </source>
</evidence>
<sequence>MSKALTSTRTLDRDRFVNINYLHTPFYIIRPSFKLGHYKAMSLDISLEKDHGIFSDKPSVAEVELMENVELRHQFSVWSLGSLCLCLMATWEALSTVVATALTNGGAPCLFYNYIITFLATIAVACSLGEIASMYPTAGGQYHWVALLSPSRSSKAASWFTGWISCGGQIVLSASAAFAAALQLQALITLNNPDSYIPKRWQGMLVYWVVLAYSLALNLWGSKLLPLTNMASGVIHIVAFLTIVVVLGIMAPKHDASYVFTEHSNTSGWSNDGVSWLVGLLSTVYPFLGYDSATHLAEEMAHPARDVPIAMVGSVIVNGIMGLGYCVILLFSIGDLDQLLLSPTGFPFMQLFLNVTKSKAGASILSLTVTFIAMAANAAGLTSTSRTAWAFARDGAIPFSGYLAHVDKRYAVPTRMIVCISVIQMLLGFLYLGSSTAFNAVLSMAILGIYASYILPIIYMTLYGRKSGSHRPGPFTLGTIGGMVINVIAIAWLAFAMVFSAFPNSQPVTSVNMNYCVVVMGGWLVLGGLYYWWSGRKQYNGPAIVVLEKVS</sequence>
<feature type="transmembrane region" description="Helical" evidence="6">
    <location>
        <begin position="311"/>
        <end position="333"/>
    </location>
</feature>
<evidence type="ECO:0000256" key="1">
    <source>
        <dbReference type="ARBA" id="ARBA00004141"/>
    </source>
</evidence>
<dbReference type="PIRSF" id="PIRSF006060">
    <property type="entry name" value="AA_transporter"/>
    <property type="match status" value="1"/>
</dbReference>
<keyword evidence="4 6" id="KW-1133">Transmembrane helix</keyword>
<feature type="transmembrane region" description="Helical" evidence="6">
    <location>
        <begin position="233"/>
        <end position="253"/>
    </location>
</feature>
<evidence type="ECO:0000256" key="6">
    <source>
        <dbReference type="SAM" id="Phobius"/>
    </source>
</evidence>
<dbReference type="GeneID" id="28840451"/>
<evidence type="ECO:0008006" key="9">
    <source>
        <dbReference type="Google" id="ProtNLM"/>
    </source>
</evidence>
<dbReference type="PANTHER" id="PTHR45649">
    <property type="entry name" value="AMINO-ACID PERMEASE BAT1"/>
    <property type="match status" value="1"/>
</dbReference>
<gene>
    <name evidence="7" type="ORF">VE01_07065</name>
</gene>
<accession>A0A1B8GDU2</accession>
<dbReference type="AlphaFoldDB" id="A0A1B8GDU2"/>
<keyword evidence="3 6" id="KW-0812">Transmembrane</keyword>
<proteinExistence type="predicted"/>
<feature type="transmembrane region" description="Helical" evidence="6">
    <location>
        <begin position="416"/>
        <end position="434"/>
    </location>
</feature>
<feature type="transmembrane region" description="Helical" evidence="6">
    <location>
        <begin position="114"/>
        <end position="135"/>
    </location>
</feature>
<dbReference type="GO" id="GO:0016020">
    <property type="term" value="C:membrane"/>
    <property type="evidence" value="ECO:0007669"/>
    <property type="project" value="UniProtKB-SubCell"/>
</dbReference>
<keyword evidence="2" id="KW-0813">Transport</keyword>
<feature type="transmembrane region" description="Helical" evidence="6">
    <location>
        <begin position="201"/>
        <end position="221"/>
    </location>
</feature>
<keyword evidence="8" id="KW-1185">Reference proteome</keyword>
<feature type="transmembrane region" description="Helical" evidence="6">
    <location>
        <begin position="475"/>
        <end position="500"/>
    </location>
</feature>
<protein>
    <recommendedName>
        <fullName evidence="9">GABA-specific high-affinity permease</fullName>
    </recommendedName>
</protein>
<dbReference type="InterPro" id="IPR002293">
    <property type="entry name" value="AA/rel_permease1"/>
</dbReference>
<dbReference type="GO" id="GO:0022857">
    <property type="term" value="F:transmembrane transporter activity"/>
    <property type="evidence" value="ECO:0007669"/>
    <property type="project" value="InterPro"/>
</dbReference>
<feature type="transmembrane region" description="Helical" evidence="6">
    <location>
        <begin position="440"/>
        <end position="463"/>
    </location>
</feature>
<dbReference type="RefSeq" id="XP_018127735.2">
    <property type="nucleotide sequence ID" value="XM_018276501.2"/>
</dbReference>
<feature type="transmembrane region" description="Helical" evidence="6">
    <location>
        <begin position="273"/>
        <end position="290"/>
    </location>
</feature>
<dbReference type="Proteomes" id="UP000091956">
    <property type="component" value="Unassembled WGS sequence"/>
</dbReference>
<feature type="transmembrane region" description="Helical" evidence="6">
    <location>
        <begin position="360"/>
        <end position="381"/>
    </location>
</feature>
<dbReference type="EMBL" id="KV460247">
    <property type="protein sequence ID" value="OBT94002.2"/>
    <property type="molecule type" value="Genomic_DNA"/>
</dbReference>
<name>A0A1B8GDU2_9PEZI</name>
<dbReference type="Gene3D" id="1.20.1740.10">
    <property type="entry name" value="Amino acid/polyamine transporter I"/>
    <property type="match status" value="1"/>
</dbReference>
<feature type="transmembrane region" description="Helical" evidence="6">
    <location>
        <begin position="512"/>
        <end position="533"/>
    </location>
</feature>